<feature type="domain" description="Heparinase II/III-like C-terminal" evidence="7">
    <location>
        <begin position="363"/>
        <end position="630"/>
    </location>
</feature>
<feature type="domain" description="Exo-oligoalginate lyase C-terminal" evidence="8">
    <location>
        <begin position="679"/>
        <end position="713"/>
    </location>
</feature>
<dbReference type="PANTHER" id="PTHR39210:SF1">
    <property type="entry name" value="HEPARIN-SULFATE LYASE"/>
    <property type="match status" value="1"/>
</dbReference>
<keyword evidence="2 5" id="KW-0732">Signal</keyword>
<evidence type="ECO:0000313" key="9">
    <source>
        <dbReference type="EMBL" id="BBI19911.1"/>
    </source>
</evidence>
<evidence type="ECO:0000256" key="2">
    <source>
        <dbReference type="ARBA" id="ARBA00022729"/>
    </source>
</evidence>
<feature type="signal peptide" evidence="5">
    <location>
        <begin position="1"/>
        <end position="24"/>
    </location>
</feature>
<sequence>MRTLLLAFSAVMLALAGLSAPLNAQEPLEKTGELPPLYRAEMDLAEGFVSDMMASGVVVPVPADPGGGYTHEQHKRNYRAIYLAGQLYRITGDRAYADYVRDMLLAYAELYPTLGEHPAKANQNVGRLFWQVLNDAVWLVHAVQGYADVRDTLSAADRAAIDDRVFRRAAHFLSVESQATFDRIHNHATWATAGVGMTGYLLDDRDMVDRALLGSDKTGNTGFLRQTELLFSPDGYYTEGPYYQRYALMPFMVFADAIARNDPERGIFAHRDGILLKALRTTIQLTYGGYFFPFNDAIRDKSLNTDELYHGVAIAYAETRDPGLLAIADWQGRTILTEDGLLLARDLAAGTPQPFDFRTLLLRDGPEGDRGAVAILRDGKGPDHLALVAKNTSQGMGHGHFDKLSWQLYDNGHEIVRDYGAARFLNVVAKEGGRYLPENESWAKQTVAHNALVVNGTSHFGGDADLADRHAPRQLHFSSVPGLQLSSARIDTAYPDNPVAMQRTLALVDVAGLASPVVIDVLRATGETANTYDLPLHYAGHIIETGFVVDRELAGRRVLGNSHGYQHIWVDGTARVQSDGAFMTWLLGGRFYSYRMAAQPDLQVILGESGANDPAFNLRREPLVIQRVEGAKETTFVSLLEPHGMSDGATEQTVDSQSLIASLQHRKYNGYDLVIVETKRGGKTVLAISNDTDPDKQHRANIDGRMVRWTGFAERIDLAGEKN</sequence>
<dbReference type="InterPro" id="IPR008397">
    <property type="entry name" value="Alginate_lyase_dom"/>
</dbReference>
<evidence type="ECO:0000259" key="7">
    <source>
        <dbReference type="Pfam" id="PF07940"/>
    </source>
</evidence>
<keyword evidence="10" id="KW-1185">Reference proteome</keyword>
<comment type="subcellular location">
    <subcellularLocation>
        <location evidence="1">Periplasm</location>
    </subcellularLocation>
</comment>
<dbReference type="Gene3D" id="1.50.10.100">
    <property type="entry name" value="Chondroitin AC/alginate lyase"/>
    <property type="match status" value="1"/>
</dbReference>
<dbReference type="InterPro" id="IPR008929">
    <property type="entry name" value="Chondroitin_lyas"/>
</dbReference>
<dbReference type="EMBL" id="AP019389">
    <property type="protein sequence ID" value="BBI19911.1"/>
    <property type="molecule type" value="Genomic_DNA"/>
</dbReference>
<protein>
    <submittedName>
        <fullName evidence="9">Uncharacterized protein</fullName>
    </submittedName>
</protein>
<evidence type="ECO:0000256" key="5">
    <source>
        <dbReference type="SAM" id="SignalP"/>
    </source>
</evidence>
<feature type="chain" id="PRO_5019405705" evidence="5">
    <location>
        <begin position="25"/>
        <end position="723"/>
    </location>
</feature>
<feature type="domain" description="Alginate lyase" evidence="6">
    <location>
        <begin position="76"/>
        <end position="280"/>
    </location>
</feature>
<dbReference type="Gene3D" id="2.70.98.70">
    <property type="match status" value="1"/>
</dbReference>
<dbReference type="Proteomes" id="UP000290057">
    <property type="component" value="Chromosome"/>
</dbReference>
<proteinExistence type="predicted"/>
<evidence type="ECO:0000256" key="3">
    <source>
        <dbReference type="ARBA" id="ARBA00022764"/>
    </source>
</evidence>
<organism evidence="9 10">
    <name type="scientific">Qipengyuania flava</name>
    <dbReference type="NCBI Taxonomy" id="192812"/>
    <lineage>
        <taxon>Bacteria</taxon>
        <taxon>Pseudomonadati</taxon>
        <taxon>Pseudomonadota</taxon>
        <taxon>Alphaproteobacteria</taxon>
        <taxon>Sphingomonadales</taxon>
        <taxon>Erythrobacteraceae</taxon>
        <taxon>Qipengyuania</taxon>
    </lineage>
</organism>
<evidence type="ECO:0000313" key="10">
    <source>
        <dbReference type="Proteomes" id="UP000290057"/>
    </source>
</evidence>
<dbReference type="RefSeq" id="WP_130585955.1">
    <property type="nucleotide sequence ID" value="NZ_AP019389.1"/>
</dbReference>
<reference evidence="9 10" key="1">
    <citation type="submission" date="2019-01" db="EMBL/GenBank/DDBJ databases">
        <title>Complete genome sequence of Erythrobacter flavus KJ5.</title>
        <authorList>
            <person name="Kanesaki Y."/>
            <person name="Brotosudarmo T."/>
            <person name="Moriuchi R."/>
            <person name="Awai K."/>
        </authorList>
    </citation>
    <scope>NUCLEOTIDE SEQUENCE [LARGE SCALE GENOMIC DNA]</scope>
    <source>
        <strain evidence="9 10">KJ5</strain>
    </source>
</reference>
<dbReference type="SUPFAM" id="SSF48230">
    <property type="entry name" value="Chondroitin AC/alginate lyase"/>
    <property type="match status" value="1"/>
</dbReference>
<dbReference type="AlphaFoldDB" id="A0A3T1CG17"/>
<dbReference type="InterPro" id="IPR012480">
    <property type="entry name" value="Hepar_II_III_C"/>
</dbReference>
<evidence type="ECO:0000256" key="4">
    <source>
        <dbReference type="ARBA" id="ARBA00023239"/>
    </source>
</evidence>
<keyword evidence="4" id="KW-0456">Lyase</keyword>
<evidence type="ECO:0000259" key="6">
    <source>
        <dbReference type="Pfam" id="PF05426"/>
    </source>
</evidence>
<dbReference type="InterPro" id="IPR055076">
    <property type="entry name" value="Alg17C_C"/>
</dbReference>
<dbReference type="PANTHER" id="PTHR39210">
    <property type="entry name" value="HEPARIN-SULFATE LYASE"/>
    <property type="match status" value="1"/>
</dbReference>
<evidence type="ECO:0000259" key="8">
    <source>
        <dbReference type="Pfam" id="PF22686"/>
    </source>
</evidence>
<dbReference type="Pfam" id="PF07940">
    <property type="entry name" value="Hepar_II_III_C"/>
    <property type="match status" value="1"/>
</dbReference>
<dbReference type="GO" id="GO:0042597">
    <property type="term" value="C:periplasmic space"/>
    <property type="evidence" value="ECO:0007669"/>
    <property type="project" value="UniProtKB-SubCell"/>
</dbReference>
<dbReference type="Pfam" id="PF05426">
    <property type="entry name" value="Alginate_lyase"/>
    <property type="match status" value="1"/>
</dbReference>
<dbReference type="Pfam" id="PF22686">
    <property type="entry name" value="Alg17C_C"/>
    <property type="match status" value="1"/>
</dbReference>
<keyword evidence="3" id="KW-0574">Periplasm</keyword>
<gene>
    <name evidence="9" type="ORF">EKJ_07580</name>
</gene>
<name>A0A3T1CG17_9SPHN</name>
<dbReference type="GO" id="GO:0016829">
    <property type="term" value="F:lyase activity"/>
    <property type="evidence" value="ECO:0007669"/>
    <property type="project" value="UniProtKB-KW"/>
</dbReference>
<accession>A0A3T1CG17</accession>
<evidence type="ECO:0000256" key="1">
    <source>
        <dbReference type="ARBA" id="ARBA00004418"/>
    </source>
</evidence>